<feature type="region of interest" description="Disordered" evidence="1">
    <location>
        <begin position="1"/>
        <end position="36"/>
    </location>
</feature>
<organism evidence="2 3">
    <name type="scientific">Ridgeia piscesae</name>
    <name type="common">Tubeworm</name>
    <dbReference type="NCBI Taxonomy" id="27915"/>
    <lineage>
        <taxon>Eukaryota</taxon>
        <taxon>Metazoa</taxon>
        <taxon>Spiralia</taxon>
        <taxon>Lophotrochozoa</taxon>
        <taxon>Annelida</taxon>
        <taxon>Polychaeta</taxon>
        <taxon>Sedentaria</taxon>
        <taxon>Canalipalpata</taxon>
        <taxon>Sabellida</taxon>
        <taxon>Siboglinidae</taxon>
        <taxon>Ridgeia</taxon>
    </lineage>
</organism>
<dbReference type="AlphaFoldDB" id="A0AAD9IPF6"/>
<dbReference type="Proteomes" id="UP001209878">
    <property type="component" value="Unassembled WGS sequence"/>
</dbReference>
<gene>
    <name evidence="2" type="ORF">NP493_8246g00002</name>
</gene>
<name>A0AAD9IPF6_RIDPI</name>
<comment type="caution">
    <text evidence="2">The sequence shown here is derived from an EMBL/GenBank/DDBJ whole genome shotgun (WGS) entry which is preliminary data.</text>
</comment>
<keyword evidence="3" id="KW-1185">Reference proteome</keyword>
<evidence type="ECO:0000313" key="3">
    <source>
        <dbReference type="Proteomes" id="UP001209878"/>
    </source>
</evidence>
<evidence type="ECO:0000256" key="1">
    <source>
        <dbReference type="SAM" id="MobiDB-lite"/>
    </source>
</evidence>
<protein>
    <submittedName>
        <fullName evidence="2">Uncharacterized protein</fullName>
    </submittedName>
</protein>
<proteinExistence type="predicted"/>
<evidence type="ECO:0000313" key="2">
    <source>
        <dbReference type="EMBL" id="KAK2138228.1"/>
    </source>
</evidence>
<accession>A0AAD9IPF6</accession>
<reference evidence="2" key="1">
    <citation type="journal article" date="2023" name="Mol. Biol. Evol.">
        <title>Third-Generation Sequencing Reveals the Adaptive Role of the Epigenome in Three Deep-Sea Polychaetes.</title>
        <authorList>
            <person name="Perez M."/>
            <person name="Aroh O."/>
            <person name="Sun Y."/>
            <person name="Lan Y."/>
            <person name="Juniper S.K."/>
            <person name="Young C.R."/>
            <person name="Angers B."/>
            <person name="Qian P.Y."/>
        </authorList>
    </citation>
    <scope>NUCLEOTIDE SEQUENCE</scope>
    <source>
        <strain evidence="2">R07B-5</strain>
    </source>
</reference>
<dbReference type="EMBL" id="JAODUO010008234">
    <property type="protein sequence ID" value="KAK2138228.1"/>
    <property type="molecule type" value="Genomic_DNA"/>
</dbReference>
<sequence length="36" mass="4081">MLRCTRPTGKGRENHQRATGATGDSHSLVLPWRRHP</sequence>